<sequence length="478" mass="53348">MSLMKRFSRRLSGSGKPEKRQRTPSGKKHVNLVDNPVPNERQMTTANLFNTVATSAEQSTNMDRTLYEIPQPANVDAMTDMIKNHVAGDLFPYVGVVGSEGESADARRARLLALKPSYNKRDVPEIKVLGCPLISREGDFTMDSLMKFAKQNTEPIPIGTGPIPQGAHSQDFSISKPYIHIRQVTALFTPNVSSSSNYCNFWMNLIDNRLINSDRGSQTNVVVSNQESIMEMSCDYCVSRADLSSFSLAYTLERDIVHPGHQWGTASFYFSITESDLPFQSSKVDSMGVYRMPITTLMERETNADKSDISFTPADIISLRKLLKAGDIVDVDQPQQARLKTNTYSKSSIRAAPKGQEIVSANQEGWGFMKGAVKPKVDAMQASVDPGSIDEYQPHEYNFKEIESSRKMALERYKAQQEEDRKQSEAIKEIPKAYQAFSSSDVDESFHDEDSVKENQDEALSSFFGNSKKKVNFKASGA</sequence>
<organism evidence="2 3">
    <name type="scientific">Grapevine associated cogu-like virus 1</name>
    <dbReference type="NCBI Taxonomy" id="2716183"/>
    <lineage>
        <taxon>Viruses</taxon>
        <taxon>Riboviria</taxon>
        <taxon>Orthornavirae</taxon>
        <taxon>Negarnaviricota</taxon>
        <taxon>Polyploviricotina</taxon>
        <taxon>Bunyaviricetes</taxon>
        <taxon>Hareavirales</taxon>
        <taxon>Phenuiviridae</taxon>
        <taxon>Bocivirus</taxon>
        <taxon>Bocivirus viticulum</taxon>
        <taxon>Coguvirus viticulum</taxon>
    </lineage>
</organism>
<accession>A0A6G7M5H0</accession>
<protein>
    <submittedName>
        <fullName evidence="2">P2</fullName>
    </submittedName>
</protein>
<feature type="region of interest" description="Disordered" evidence="1">
    <location>
        <begin position="1"/>
        <end position="37"/>
    </location>
</feature>
<keyword evidence="3" id="KW-1185">Reference proteome</keyword>
<reference evidence="2" key="2">
    <citation type="journal article" date="2020" name="Ann. Appl. Biol.">
        <title>Putative new plant viruses associated with Plasmopara viticola-infected grapevine samples.</title>
        <authorList>
            <person name="Chiapello M."/>
            <person name="Rodriguez-Romero J."/>
            <person name="Nerva L."/>
            <person name="Forgia M."/>
            <person name="Chitarra W."/>
            <person name="Ayllon M.A."/>
            <person name="Turina M."/>
        </authorList>
    </citation>
    <scope>NUCLEOTIDE SEQUENCE</scope>
    <source>
        <strain evidence="2">DMG 82</strain>
    </source>
</reference>
<reference evidence="2" key="1">
    <citation type="submission" date="2019-07" db="EMBL/GenBank/DDBJ databases">
        <authorList>
            <person name="Chiappello M."/>
            <person name="Rodriguez-Romero J."/>
            <person name="Nerva L."/>
            <person name="Forgia M."/>
            <person name="Chitarra W."/>
            <person name="Ayllon M.A."/>
            <person name="Turina M."/>
        </authorList>
    </citation>
    <scope>NUCLEOTIDE SEQUENCE</scope>
    <source>
        <strain evidence="2">DMG 82</strain>
    </source>
</reference>
<name>A0A6G7M5H0_9VIRU</name>
<dbReference type="Proteomes" id="UP000682545">
    <property type="component" value="Genome"/>
</dbReference>
<evidence type="ECO:0000313" key="2">
    <source>
        <dbReference type="EMBL" id="QIJ25705.1"/>
    </source>
</evidence>
<evidence type="ECO:0000313" key="3">
    <source>
        <dbReference type="Proteomes" id="UP000682545"/>
    </source>
</evidence>
<dbReference type="GeneID" id="80550666"/>
<evidence type="ECO:0000256" key="1">
    <source>
        <dbReference type="SAM" id="MobiDB-lite"/>
    </source>
</evidence>
<dbReference type="EMBL" id="MN520752">
    <property type="protein sequence ID" value="QIJ25705.1"/>
    <property type="molecule type" value="Genomic_RNA"/>
</dbReference>
<proteinExistence type="predicted"/>
<dbReference type="KEGG" id="vg:80550666"/>
<dbReference type="RefSeq" id="YP_010840128.1">
    <property type="nucleotide sequence ID" value="NC_078434.1"/>
</dbReference>